<dbReference type="InterPro" id="IPR010445">
    <property type="entry name" value="LapA_dom"/>
</dbReference>
<reference evidence="7" key="1">
    <citation type="submission" date="2018-05" db="EMBL/GenBank/DDBJ databases">
        <authorList>
            <person name="Lanie J.A."/>
            <person name="Ng W.-L."/>
            <person name="Kazmierczak K.M."/>
            <person name="Andrzejewski T.M."/>
            <person name="Davidsen T.M."/>
            <person name="Wayne K.J."/>
            <person name="Tettelin H."/>
            <person name="Glass J.I."/>
            <person name="Rusch D."/>
            <person name="Podicherti R."/>
            <person name="Tsui H.-C.T."/>
            <person name="Winkler M.E."/>
        </authorList>
    </citation>
    <scope>NUCLEOTIDE SEQUENCE</scope>
</reference>
<keyword evidence="4 5" id="KW-0472">Membrane</keyword>
<proteinExistence type="predicted"/>
<accession>A0A381PWP7</accession>
<dbReference type="Pfam" id="PF06305">
    <property type="entry name" value="LapA_dom"/>
    <property type="match status" value="1"/>
</dbReference>
<keyword evidence="3 5" id="KW-1133">Transmembrane helix</keyword>
<gene>
    <name evidence="7" type="ORF">METZ01_LOCUS24184</name>
</gene>
<organism evidence="7">
    <name type="scientific">marine metagenome</name>
    <dbReference type="NCBI Taxonomy" id="408172"/>
    <lineage>
        <taxon>unclassified sequences</taxon>
        <taxon>metagenomes</taxon>
        <taxon>ecological metagenomes</taxon>
    </lineage>
</organism>
<name>A0A381PWP7_9ZZZZ</name>
<evidence type="ECO:0000256" key="3">
    <source>
        <dbReference type="ARBA" id="ARBA00022989"/>
    </source>
</evidence>
<dbReference type="EMBL" id="UINC01001117">
    <property type="protein sequence ID" value="SUZ71330.1"/>
    <property type="molecule type" value="Genomic_DNA"/>
</dbReference>
<evidence type="ECO:0000259" key="6">
    <source>
        <dbReference type="Pfam" id="PF06305"/>
    </source>
</evidence>
<dbReference type="GO" id="GO:0005886">
    <property type="term" value="C:plasma membrane"/>
    <property type="evidence" value="ECO:0007669"/>
    <property type="project" value="InterPro"/>
</dbReference>
<evidence type="ECO:0000256" key="1">
    <source>
        <dbReference type="ARBA" id="ARBA00022475"/>
    </source>
</evidence>
<dbReference type="AlphaFoldDB" id="A0A381PWP7"/>
<feature type="transmembrane region" description="Helical" evidence="5">
    <location>
        <begin position="42"/>
        <end position="66"/>
    </location>
</feature>
<protein>
    <recommendedName>
        <fullName evidence="6">Lipopolysaccharide assembly protein A domain-containing protein</fullName>
    </recommendedName>
</protein>
<sequence length="98" mass="11119">MKVVFYVSISIVLFLFVFTFIVQNPHDIKVHYYFGMVWDGPITILLLLTLGAGILFGVFTSSLALLKLKIRLTKVIKQLKHLQSNHSVGQEQIKKEGS</sequence>
<feature type="transmembrane region" description="Helical" evidence="5">
    <location>
        <begin position="5"/>
        <end position="22"/>
    </location>
</feature>
<evidence type="ECO:0000256" key="4">
    <source>
        <dbReference type="ARBA" id="ARBA00023136"/>
    </source>
</evidence>
<keyword evidence="1" id="KW-1003">Cell membrane</keyword>
<evidence type="ECO:0000256" key="5">
    <source>
        <dbReference type="SAM" id="Phobius"/>
    </source>
</evidence>
<evidence type="ECO:0000313" key="7">
    <source>
        <dbReference type="EMBL" id="SUZ71330.1"/>
    </source>
</evidence>
<feature type="domain" description="Lipopolysaccharide assembly protein A" evidence="6">
    <location>
        <begin position="23"/>
        <end position="84"/>
    </location>
</feature>
<keyword evidence="2 5" id="KW-0812">Transmembrane</keyword>
<evidence type="ECO:0000256" key="2">
    <source>
        <dbReference type="ARBA" id="ARBA00022692"/>
    </source>
</evidence>